<evidence type="ECO:0000256" key="1">
    <source>
        <dbReference type="SAM" id="MobiDB-lite"/>
    </source>
</evidence>
<feature type="signal peptide" evidence="2">
    <location>
        <begin position="1"/>
        <end position="19"/>
    </location>
</feature>
<evidence type="ECO:0008006" key="5">
    <source>
        <dbReference type="Google" id="ProtNLM"/>
    </source>
</evidence>
<dbReference type="PANTHER" id="PTHR34618">
    <property type="entry name" value="SURFACE PROTEIN MAS1, PUTATIVE-RELATED"/>
    <property type="match status" value="1"/>
</dbReference>
<evidence type="ECO:0000256" key="2">
    <source>
        <dbReference type="SAM" id="SignalP"/>
    </source>
</evidence>
<feature type="compositionally biased region" description="Low complexity" evidence="1">
    <location>
        <begin position="299"/>
        <end position="338"/>
    </location>
</feature>
<proteinExistence type="predicted"/>
<dbReference type="EMBL" id="CAOQHR010000002">
    <property type="protein sequence ID" value="CAI6305938.1"/>
    <property type="molecule type" value="Genomic_DNA"/>
</dbReference>
<organism evidence="3 4">
    <name type="scientific">Periconia digitata</name>
    <dbReference type="NCBI Taxonomy" id="1303443"/>
    <lineage>
        <taxon>Eukaryota</taxon>
        <taxon>Fungi</taxon>
        <taxon>Dikarya</taxon>
        <taxon>Ascomycota</taxon>
        <taxon>Pezizomycotina</taxon>
        <taxon>Dothideomycetes</taxon>
        <taxon>Pleosporomycetidae</taxon>
        <taxon>Pleosporales</taxon>
        <taxon>Massarineae</taxon>
        <taxon>Periconiaceae</taxon>
        <taxon>Periconia</taxon>
    </lineage>
</organism>
<feature type="compositionally biased region" description="Gly residues" evidence="1">
    <location>
        <begin position="339"/>
        <end position="357"/>
    </location>
</feature>
<gene>
    <name evidence="3" type="ORF">PDIGIT_LOCUS3025</name>
</gene>
<feature type="compositionally biased region" description="Gly residues" evidence="1">
    <location>
        <begin position="288"/>
        <end position="298"/>
    </location>
</feature>
<sequence>MHYSSSILAVVALVSSVNAHGVIVQAVGEQGASQGFLVDQTLARNCTNISPCQQDSTIIRDSEITQNIVNSCGRTEIAGNIDVGEQTEAELAAGRMTTVTKGSKLAVTIHQVNADGAGPYECELDETSNAATNFVKLQVANNVPGANGLSDAKEQNFTVQVTMPDDFNCIGASTGDICTVRCRNTAVAGPFGGCFAVQQTDGTGRTDNSASGVETAQTLQGISAQILQNQKDLPIAIAANQAVGAAEAAVANKDNEAGIAAISALLAANPAAGATSTSAAASATQAAGGNGKGNGNGNGNKNNGNQNQNAGGNQNQNQAGGNQNQNQAGGNQNQNAGGNANGNKGGNGQQAGNGNGRGNNKKRSFSFFS</sequence>
<protein>
    <recommendedName>
        <fullName evidence="5">GEgh 16 protein</fullName>
    </recommendedName>
</protein>
<evidence type="ECO:0000313" key="3">
    <source>
        <dbReference type="EMBL" id="CAI6305938.1"/>
    </source>
</evidence>
<dbReference type="InterPro" id="IPR021476">
    <property type="entry name" value="Egh16-like"/>
</dbReference>
<accession>A0A9W4U519</accession>
<keyword evidence="2" id="KW-0732">Signal</keyword>
<name>A0A9W4U519_9PLEO</name>
<evidence type="ECO:0000313" key="4">
    <source>
        <dbReference type="Proteomes" id="UP001152607"/>
    </source>
</evidence>
<feature type="chain" id="PRO_5040755994" description="GEgh 16 protein" evidence="2">
    <location>
        <begin position="20"/>
        <end position="369"/>
    </location>
</feature>
<dbReference type="Proteomes" id="UP001152607">
    <property type="component" value="Unassembled WGS sequence"/>
</dbReference>
<reference evidence="3" key="1">
    <citation type="submission" date="2023-01" db="EMBL/GenBank/DDBJ databases">
        <authorList>
            <person name="Van Ghelder C."/>
            <person name="Rancurel C."/>
        </authorList>
    </citation>
    <scope>NUCLEOTIDE SEQUENCE</scope>
    <source>
        <strain evidence="3">CNCM I-4278</strain>
    </source>
</reference>
<dbReference type="PANTHER" id="PTHR34618:SF3">
    <property type="entry name" value="GEGH 16 PROTEIN"/>
    <property type="match status" value="1"/>
</dbReference>
<feature type="compositionally biased region" description="Basic residues" evidence="1">
    <location>
        <begin position="359"/>
        <end position="369"/>
    </location>
</feature>
<dbReference type="OrthoDB" id="3241054at2759"/>
<feature type="region of interest" description="Disordered" evidence="1">
    <location>
        <begin position="284"/>
        <end position="369"/>
    </location>
</feature>
<comment type="caution">
    <text evidence="3">The sequence shown here is derived from an EMBL/GenBank/DDBJ whole genome shotgun (WGS) entry which is preliminary data.</text>
</comment>
<dbReference type="AlphaFoldDB" id="A0A9W4U519"/>
<keyword evidence="4" id="KW-1185">Reference proteome</keyword>
<dbReference type="Pfam" id="PF11327">
    <property type="entry name" value="Egh16-like"/>
    <property type="match status" value="1"/>
</dbReference>